<dbReference type="NCBIfam" id="TIGR00651">
    <property type="entry name" value="pta"/>
    <property type="match status" value="1"/>
</dbReference>
<dbReference type="InterPro" id="IPR050500">
    <property type="entry name" value="Phos_Acetyltrans/Butyryltrans"/>
</dbReference>
<evidence type="ECO:0000256" key="2">
    <source>
        <dbReference type="ARBA" id="ARBA00004989"/>
    </source>
</evidence>
<reference evidence="11 13" key="1">
    <citation type="submission" date="2018-08" db="EMBL/GenBank/DDBJ databases">
        <title>The first complete genome of Treponema rectale (CHPAT), a commensal spirochete of the bovine rectum.</title>
        <authorList>
            <person name="Staton G.J."/>
            <person name="Clegg S.R."/>
            <person name="Carter S.D."/>
            <person name="Radford A.D."/>
            <person name="Darby A."/>
            <person name="Hall N."/>
            <person name="Birtles R.J."/>
            <person name="Evans N.J."/>
        </authorList>
    </citation>
    <scope>NUCLEOTIDE SEQUENCE [LARGE SCALE GENOMIC DNA]</scope>
    <source>
        <strain evidence="11 13">CHPA</strain>
    </source>
</reference>
<dbReference type="EC" id="2.3.1.8" evidence="4"/>
<accession>A0A840SE37</accession>
<keyword evidence="12" id="KW-1185">Reference proteome</keyword>
<proteinExistence type="inferred from homology"/>
<dbReference type="Proteomes" id="UP000593591">
    <property type="component" value="Chromosome"/>
</dbReference>
<comment type="pathway">
    <text evidence="2">Metabolic intermediate biosynthesis; acetyl-CoA biosynthesis; acetyl-CoA from acetate: step 2/2.</text>
</comment>
<dbReference type="InterPro" id="IPR042112">
    <property type="entry name" value="P_AcTrfase_dom2"/>
</dbReference>
<comment type="catalytic activity">
    <reaction evidence="1">
        <text>acetyl-CoA + phosphate = acetyl phosphate + CoA</text>
        <dbReference type="Rhea" id="RHEA:19521"/>
        <dbReference type="ChEBI" id="CHEBI:22191"/>
        <dbReference type="ChEBI" id="CHEBI:43474"/>
        <dbReference type="ChEBI" id="CHEBI:57287"/>
        <dbReference type="ChEBI" id="CHEBI:57288"/>
        <dbReference type="EC" id="2.3.1.8"/>
    </reaction>
</comment>
<dbReference type="InterPro" id="IPR004614">
    <property type="entry name" value="P_AcTrfase"/>
</dbReference>
<dbReference type="PIRSF" id="PIRSF000428">
    <property type="entry name" value="P_Ac_trans"/>
    <property type="match status" value="1"/>
</dbReference>
<dbReference type="AlphaFoldDB" id="A0A840SE37"/>
<dbReference type="PANTHER" id="PTHR43356:SF3">
    <property type="entry name" value="PHOSPHATE ACETYLTRANSFERASE"/>
    <property type="match status" value="1"/>
</dbReference>
<evidence type="ECO:0000256" key="5">
    <source>
        <dbReference type="ARBA" id="ARBA00021528"/>
    </source>
</evidence>
<keyword evidence="6 10" id="KW-0808">Transferase</keyword>
<evidence type="ECO:0000313" key="13">
    <source>
        <dbReference type="Proteomes" id="UP000593591"/>
    </source>
</evidence>
<dbReference type="InterPro" id="IPR012147">
    <property type="entry name" value="P_Ac_Bu_trans"/>
</dbReference>
<comment type="similarity">
    <text evidence="3">Belongs to the phosphate acetyltransferase and butyryltransferase family.</text>
</comment>
<evidence type="ECO:0000256" key="3">
    <source>
        <dbReference type="ARBA" id="ARBA00005656"/>
    </source>
</evidence>
<evidence type="ECO:0000256" key="4">
    <source>
        <dbReference type="ARBA" id="ARBA00012707"/>
    </source>
</evidence>
<keyword evidence="7 10" id="KW-0012">Acyltransferase</keyword>
<dbReference type="GO" id="GO:0008959">
    <property type="term" value="F:phosphate acetyltransferase activity"/>
    <property type="evidence" value="ECO:0007669"/>
    <property type="project" value="UniProtKB-EC"/>
</dbReference>
<dbReference type="EMBL" id="JACHFR010000001">
    <property type="protein sequence ID" value="MBB5217752.1"/>
    <property type="molecule type" value="Genomic_DNA"/>
</dbReference>
<organism evidence="10 12">
    <name type="scientific">Treponema rectale</name>
    <dbReference type="NCBI Taxonomy" id="744512"/>
    <lineage>
        <taxon>Bacteria</taxon>
        <taxon>Pseudomonadati</taxon>
        <taxon>Spirochaetota</taxon>
        <taxon>Spirochaetia</taxon>
        <taxon>Spirochaetales</taxon>
        <taxon>Treponemataceae</taxon>
        <taxon>Treponema</taxon>
    </lineage>
</organism>
<dbReference type="EMBL" id="CP031517">
    <property type="protein sequence ID" value="QOS40520.1"/>
    <property type="molecule type" value="Genomic_DNA"/>
</dbReference>
<evidence type="ECO:0000256" key="8">
    <source>
        <dbReference type="ARBA" id="ARBA00031108"/>
    </source>
</evidence>
<dbReference type="PANTHER" id="PTHR43356">
    <property type="entry name" value="PHOSPHATE ACETYLTRANSFERASE"/>
    <property type="match status" value="1"/>
</dbReference>
<evidence type="ECO:0000256" key="7">
    <source>
        <dbReference type="ARBA" id="ARBA00023315"/>
    </source>
</evidence>
<dbReference type="RefSeq" id="WP_184651200.1">
    <property type="nucleotide sequence ID" value="NZ_JACHFR010000001.1"/>
</dbReference>
<dbReference type="InterPro" id="IPR002505">
    <property type="entry name" value="PTA_PTB"/>
</dbReference>
<dbReference type="Gene3D" id="3.40.50.10750">
    <property type="entry name" value="Isocitrate/Isopropylmalate dehydrogenase-like"/>
    <property type="match status" value="1"/>
</dbReference>
<sequence length="341" mass="35245">MDFVKELRAKAKAAGKTIVLCEGEDKRVVEAASLVVKEGIAKIILLGNKTEIEKFGFDMSGVTIVDPTADANADKYAELLYKAREGKINKKTGAPEYADVAAAKAAALKDYTMYGALILKAGDADGFVSGACHSTANTLRPGLQVIKTAPGIKTVSSCFIMVAPEGGNKYLSDGIAVFGDCAINIEPSSEELADIAIASADTAKKIAGIDPKVALLSFSTKGSGSDAKGLNTVGKVVEAVGIAKQKAPELALDGEFQFDAAIAPEVGELKAPGSSVAGHANTFIFPNINAGNIGYKICARMGGWKAIGPVCQGFAKPLNDLSRGCNVDEIVDTVAVTALQA</sequence>
<dbReference type="Gene3D" id="3.40.50.10950">
    <property type="match status" value="1"/>
</dbReference>
<feature type="domain" description="Phosphate acetyl/butaryl transferase" evidence="9">
    <location>
        <begin position="3"/>
        <end position="338"/>
    </location>
</feature>
<dbReference type="KEGG" id="trc:DYE49_08625"/>
<gene>
    <name evidence="11" type="primary">pta</name>
    <name evidence="11" type="ORF">DYE49_08625</name>
    <name evidence="10" type="ORF">HNP77_000096</name>
</gene>
<name>A0A840SE37_9SPIR</name>
<evidence type="ECO:0000256" key="6">
    <source>
        <dbReference type="ARBA" id="ARBA00022679"/>
    </source>
</evidence>
<dbReference type="Pfam" id="PF01515">
    <property type="entry name" value="PTA_PTB"/>
    <property type="match status" value="1"/>
</dbReference>
<dbReference type="NCBIfam" id="NF007233">
    <property type="entry name" value="PRK09653.1"/>
    <property type="match status" value="1"/>
</dbReference>
<evidence type="ECO:0000256" key="1">
    <source>
        <dbReference type="ARBA" id="ARBA00000705"/>
    </source>
</evidence>
<evidence type="ECO:0000259" key="9">
    <source>
        <dbReference type="Pfam" id="PF01515"/>
    </source>
</evidence>
<protein>
    <recommendedName>
        <fullName evidence="5">Phosphate acetyltransferase</fullName>
        <ecNumber evidence="4">2.3.1.8</ecNumber>
    </recommendedName>
    <alternativeName>
        <fullName evidence="8">Phosphotransacetylase</fullName>
    </alternativeName>
</protein>
<dbReference type="InterPro" id="IPR042113">
    <property type="entry name" value="P_AcTrfase_dom1"/>
</dbReference>
<evidence type="ECO:0000313" key="11">
    <source>
        <dbReference type="EMBL" id="QOS40520.1"/>
    </source>
</evidence>
<reference evidence="10 12" key="2">
    <citation type="submission" date="2020-08" db="EMBL/GenBank/DDBJ databases">
        <title>Genomic Encyclopedia of Type Strains, Phase IV (KMG-IV): sequencing the most valuable type-strain genomes for metagenomic binning, comparative biology and taxonomic classification.</title>
        <authorList>
            <person name="Goeker M."/>
        </authorList>
    </citation>
    <scope>NUCLEOTIDE SEQUENCE [LARGE SCALE GENOMIC DNA]</scope>
    <source>
        <strain evidence="10 12">DSM 103679</strain>
    </source>
</reference>
<evidence type="ECO:0000313" key="10">
    <source>
        <dbReference type="EMBL" id="MBB5217752.1"/>
    </source>
</evidence>
<dbReference type="Proteomes" id="UP000578697">
    <property type="component" value="Unassembled WGS sequence"/>
</dbReference>
<dbReference type="SUPFAM" id="SSF53659">
    <property type="entry name" value="Isocitrate/Isopropylmalate dehydrogenase-like"/>
    <property type="match status" value="1"/>
</dbReference>
<evidence type="ECO:0000313" key="12">
    <source>
        <dbReference type="Proteomes" id="UP000578697"/>
    </source>
</evidence>